<evidence type="ECO:0000256" key="1">
    <source>
        <dbReference type="SAM" id="MobiDB-lite"/>
    </source>
</evidence>
<evidence type="ECO:0000256" key="2">
    <source>
        <dbReference type="SAM" id="Phobius"/>
    </source>
</evidence>
<evidence type="ECO:0000313" key="4">
    <source>
        <dbReference type="Proteomes" id="UP001501721"/>
    </source>
</evidence>
<dbReference type="RefSeq" id="WP_346075449.1">
    <property type="nucleotide sequence ID" value="NZ_BAAATL010000016.1"/>
</dbReference>
<accession>A0ABN3LSS6</accession>
<organism evidence="3 4">
    <name type="scientific">Streptomyces graminearus</name>
    <dbReference type="NCBI Taxonomy" id="284030"/>
    <lineage>
        <taxon>Bacteria</taxon>
        <taxon>Bacillati</taxon>
        <taxon>Actinomycetota</taxon>
        <taxon>Actinomycetes</taxon>
        <taxon>Kitasatosporales</taxon>
        <taxon>Streptomycetaceae</taxon>
        <taxon>Streptomyces</taxon>
    </lineage>
</organism>
<reference evidence="3 4" key="1">
    <citation type="journal article" date="2019" name="Int. J. Syst. Evol. Microbiol.">
        <title>The Global Catalogue of Microorganisms (GCM) 10K type strain sequencing project: providing services to taxonomists for standard genome sequencing and annotation.</title>
        <authorList>
            <consortium name="The Broad Institute Genomics Platform"/>
            <consortium name="The Broad Institute Genome Sequencing Center for Infectious Disease"/>
            <person name="Wu L."/>
            <person name="Ma J."/>
        </authorList>
    </citation>
    <scope>NUCLEOTIDE SEQUENCE [LARGE SCALE GENOMIC DNA]</scope>
    <source>
        <strain evidence="3 4">JCM 6923</strain>
    </source>
</reference>
<feature type="transmembrane region" description="Helical" evidence="2">
    <location>
        <begin position="21"/>
        <end position="42"/>
    </location>
</feature>
<gene>
    <name evidence="3" type="ORF">GCM10010422_39890</name>
</gene>
<comment type="caution">
    <text evidence="3">The sequence shown here is derived from an EMBL/GenBank/DDBJ whole genome shotgun (WGS) entry which is preliminary data.</text>
</comment>
<keyword evidence="2" id="KW-0472">Membrane</keyword>
<feature type="region of interest" description="Disordered" evidence="1">
    <location>
        <begin position="52"/>
        <end position="74"/>
    </location>
</feature>
<keyword evidence="4" id="KW-1185">Reference proteome</keyword>
<name>A0ABN3LSS6_9ACTN</name>
<proteinExistence type="predicted"/>
<evidence type="ECO:0000313" key="3">
    <source>
        <dbReference type="EMBL" id="GAA2489534.1"/>
    </source>
</evidence>
<keyword evidence="2" id="KW-1133">Transmembrane helix</keyword>
<dbReference type="Proteomes" id="UP001501721">
    <property type="component" value="Unassembled WGS sequence"/>
</dbReference>
<protein>
    <submittedName>
        <fullName evidence="3">Uncharacterized protein</fullName>
    </submittedName>
</protein>
<dbReference type="EMBL" id="BAAATL010000016">
    <property type="protein sequence ID" value="GAA2489534.1"/>
    <property type="molecule type" value="Genomic_DNA"/>
</dbReference>
<sequence length="74" mass="7599">MSTQHSLLPRLRARSAELVGAVPATLVIAGQLAAYALIGVTVHDELDKPQVSPAMSVPDIPADQPGVSLEGSIA</sequence>
<keyword evidence="2" id="KW-0812">Transmembrane</keyword>